<evidence type="ECO:0000313" key="2">
    <source>
        <dbReference type="EMBL" id="KAG2314589.1"/>
    </source>
</evidence>
<dbReference type="EMBL" id="JAAMPC010000004">
    <property type="protein sequence ID" value="KAG2314589.1"/>
    <property type="molecule type" value="Genomic_DNA"/>
</dbReference>
<gene>
    <name evidence="2" type="ORF">Bca52824_017711</name>
</gene>
<keyword evidence="3" id="KW-1185">Reference proteome</keyword>
<name>A0A8X8AVN6_BRACI</name>
<organism evidence="2 3">
    <name type="scientific">Brassica carinata</name>
    <name type="common">Ethiopian mustard</name>
    <name type="synonym">Abyssinian cabbage</name>
    <dbReference type="NCBI Taxonomy" id="52824"/>
    <lineage>
        <taxon>Eukaryota</taxon>
        <taxon>Viridiplantae</taxon>
        <taxon>Streptophyta</taxon>
        <taxon>Embryophyta</taxon>
        <taxon>Tracheophyta</taxon>
        <taxon>Spermatophyta</taxon>
        <taxon>Magnoliopsida</taxon>
        <taxon>eudicotyledons</taxon>
        <taxon>Gunneridae</taxon>
        <taxon>Pentapetalae</taxon>
        <taxon>rosids</taxon>
        <taxon>malvids</taxon>
        <taxon>Brassicales</taxon>
        <taxon>Brassicaceae</taxon>
        <taxon>Brassiceae</taxon>
        <taxon>Brassica</taxon>
    </lineage>
</organism>
<reference evidence="2 3" key="1">
    <citation type="submission" date="2020-02" db="EMBL/GenBank/DDBJ databases">
        <authorList>
            <person name="Ma Q."/>
            <person name="Huang Y."/>
            <person name="Song X."/>
            <person name="Pei D."/>
        </authorList>
    </citation>
    <scope>NUCLEOTIDE SEQUENCE [LARGE SCALE GENOMIC DNA]</scope>
    <source>
        <strain evidence="2">Sxm20200214</strain>
        <tissue evidence="2">Leaf</tissue>
    </source>
</reference>
<feature type="compositionally biased region" description="Polar residues" evidence="1">
    <location>
        <begin position="1"/>
        <end position="13"/>
    </location>
</feature>
<protein>
    <submittedName>
        <fullName evidence="2">Uncharacterized protein</fullName>
    </submittedName>
</protein>
<evidence type="ECO:0000256" key="1">
    <source>
        <dbReference type="SAM" id="MobiDB-lite"/>
    </source>
</evidence>
<comment type="caution">
    <text evidence="2">The sequence shown here is derived from an EMBL/GenBank/DDBJ whole genome shotgun (WGS) entry which is preliminary data.</text>
</comment>
<dbReference type="Proteomes" id="UP000886595">
    <property type="component" value="Unassembled WGS sequence"/>
</dbReference>
<proteinExistence type="predicted"/>
<evidence type="ECO:0000313" key="3">
    <source>
        <dbReference type="Proteomes" id="UP000886595"/>
    </source>
</evidence>
<accession>A0A8X8AVN6</accession>
<sequence length="75" mass="8328">MHGTSTPRGNRQPVQDPERTTLNARDGCTARVRTDGREAICADAYARDMYAARELEACLKPGHVRLCRACEQRGP</sequence>
<dbReference type="AlphaFoldDB" id="A0A8X8AVN6"/>
<feature type="region of interest" description="Disordered" evidence="1">
    <location>
        <begin position="1"/>
        <end position="24"/>
    </location>
</feature>